<keyword evidence="2" id="KW-0614">Plasmid</keyword>
<dbReference type="CDD" id="cd21411">
    <property type="entry name" value="NucC"/>
    <property type="match status" value="1"/>
</dbReference>
<dbReference type="AlphaFoldDB" id="A0A5K8A2P2"/>
<sequence>MNIAKSLSDTDGPEFLRQSFSAEQEILKCKLLLSSRSITHDGTVGDVNETHFIKILRKYLPRRYAVDNAIIIDSNGATSDQIDVVVYDMQYSPTLLDQKKHRYVPAEAVYAVFEVKPTINKEYLIYAGEKAESVRKLERTSIPIPYAGGEYKPKKVFPITAGIVATNIDWIDGFNSEAFRKNFEELTDSKVIDCGLAVSGDSFDIYDGDILIGPQKNALTFFIFRLLQRLQSLGTVPAIDWNKYATALGCNGS</sequence>
<evidence type="ECO:0000313" key="3">
    <source>
        <dbReference type="Proteomes" id="UP000425960"/>
    </source>
</evidence>
<dbReference type="InterPro" id="IPR046537">
    <property type="entry name" value="DUF6602"/>
</dbReference>
<reference evidence="2 3" key="1">
    <citation type="submission" date="2019-11" db="EMBL/GenBank/DDBJ databases">
        <title>Comparative genomics of hydrocarbon-degrading Desulfosarcina strains.</title>
        <authorList>
            <person name="Watanabe M."/>
            <person name="Kojima H."/>
            <person name="Fukui M."/>
        </authorList>
    </citation>
    <scope>NUCLEOTIDE SEQUENCE [LARGE SCALE GENOMIC DNA]</scope>
    <source>
        <strain evidence="2 3">28bB2T</strain>
        <plasmid evidence="3">do28_1 dna</plasmid>
    </source>
</reference>
<protein>
    <recommendedName>
        <fullName evidence="1">DUF6602 domain-containing protein</fullName>
    </recommendedName>
</protein>
<dbReference type="Pfam" id="PF20247">
    <property type="entry name" value="DUF6602"/>
    <property type="match status" value="1"/>
</dbReference>
<dbReference type="Proteomes" id="UP000425960">
    <property type="component" value="Plasmid Do28_1"/>
</dbReference>
<organism evidence="2 3">
    <name type="scientific">Desulfosarcina ovata subsp. sediminis</name>
    <dbReference type="NCBI Taxonomy" id="885957"/>
    <lineage>
        <taxon>Bacteria</taxon>
        <taxon>Pseudomonadati</taxon>
        <taxon>Thermodesulfobacteriota</taxon>
        <taxon>Desulfobacteria</taxon>
        <taxon>Desulfobacterales</taxon>
        <taxon>Desulfosarcinaceae</taxon>
        <taxon>Desulfosarcina</taxon>
    </lineage>
</organism>
<proteinExistence type="predicted"/>
<accession>A0A5K8A2P2</accession>
<name>A0A5K8A2P2_9BACT</name>
<gene>
    <name evidence="2" type="ORF">DSCO28_72440</name>
</gene>
<feature type="domain" description="DUF6602" evidence="1">
    <location>
        <begin position="35"/>
        <end position="137"/>
    </location>
</feature>
<evidence type="ECO:0000313" key="2">
    <source>
        <dbReference type="EMBL" id="BBO86678.1"/>
    </source>
</evidence>
<dbReference type="EMBL" id="AP021877">
    <property type="protein sequence ID" value="BBO86678.1"/>
    <property type="molecule type" value="Genomic_DNA"/>
</dbReference>
<evidence type="ECO:0000259" key="1">
    <source>
        <dbReference type="Pfam" id="PF20247"/>
    </source>
</evidence>
<dbReference type="RefSeq" id="WP_155326264.1">
    <property type="nucleotide sequence ID" value="NZ_AP021877.1"/>
</dbReference>
<dbReference type="KEGG" id="dov:DSCO28_72440"/>
<geneLocation type="plasmid" evidence="3">
    <name>do28_1 dna</name>
</geneLocation>